<organism evidence="2 3">
    <name type="scientific">Polarella glacialis</name>
    <name type="common">Dinoflagellate</name>
    <dbReference type="NCBI Taxonomy" id="89957"/>
    <lineage>
        <taxon>Eukaryota</taxon>
        <taxon>Sar</taxon>
        <taxon>Alveolata</taxon>
        <taxon>Dinophyceae</taxon>
        <taxon>Suessiales</taxon>
        <taxon>Suessiaceae</taxon>
        <taxon>Polarella</taxon>
    </lineage>
</organism>
<dbReference type="Proteomes" id="UP000654075">
    <property type="component" value="Unassembled WGS sequence"/>
</dbReference>
<gene>
    <name evidence="2" type="ORF">PGLA1383_LOCUS36905</name>
</gene>
<comment type="caution">
    <text evidence="2">The sequence shown here is derived from an EMBL/GenBank/DDBJ whole genome shotgun (WGS) entry which is preliminary data.</text>
</comment>
<proteinExistence type="predicted"/>
<reference evidence="2" key="1">
    <citation type="submission" date="2021-02" db="EMBL/GenBank/DDBJ databases">
        <authorList>
            <person name="Dougan E. K."/>
            <person name="Rhodes N."/>
            <person name="Thang M."/>
            <person name="Chan C."/>
        </authorList>
    </citation>
    <scope>NUCLEOTIDE SEQUENCE</scope>
</reference>
<evidence type="ECO:0000313" key="3">
    <source>
        <dbReference type="Proteomes" id="UP000654075"/>
    </source>
</evidence>
<name>A0A813G3S4_POLGL</name>
<feature type="compositionally biased region" description="Polar residues" evidence="1">
    <location>
        <begin position="57"/>
        <end position="77"/>
    </location>
</feature>
<keyword evidence="3" id="KW-1185">Reference proteome</keyword>
<feature type="region of interest" description="Disordered" evidence="1">
    <location>
        <begin position="38"/>
        <end position="81"/>
    </location>
</feature>
<evidence type="ECO:0000313" key="2">
    <source>
        <dbReference type="EMBL" id="CAE8619315.1"/>
    </source>
</evidence>
<evidence type="ECO:0000256" key="1">
    <source>
        <dbReference type="SAM" id="MobiDB-lite"/>
    </source>
</evidence>
<protein>
    <submittedName>
        <fullName evidence="2">Uncharacterized protein</fullName>
    </submittedName>
</protein>
<feature type="region of interest" description="Disordered" evidence="1">
    <location>
        <begin position="201"/>
        <end position="260"/>
    </location>
</feature>
<accession>A0A813G3S4</accession>
<dbReference type="EMBL" id="CAJNNV010026956">
    <property type="protein sequence ID" value="CAE8619315.1"/>
    <property type="molecule type" value="Genomic_DNA"/>
</dbReference>
<feature type="non-terminal residue" evidence="2">
    <location>
        <position position="311"/>
    </location>
</feature>
<dbReference type="AlphaFoldDB" id="A0A813G3S4"/>
<sequence length="311" mass="32272">VSEHAGTITCPCQKCAEAARARAQHAVCSALPALPALGRSSLSREPGTPLAGVDMISPSQLTAGGSMSSTANPSPRATVTGGRRSILAAGAKEEATQEHLVSRDFVWLLRVMADAAAADPADADQKANSRYSGFDLADPKKHERSLQGLMGVMIPETVVLEKGKPRKRYVLDAAGRVQVTRMKTSAELLRVLREFVKKATKPRVTGADGRRDPTTPCTGGSRPATGAMRPGKGQGHGSPSPGAGKGMRQSRSEGSLSASLPAPDGLSVGFGGPAAAPLAEVAVLHYNDGMSRLMMCAEALSQMKGASKLPR</sequence>
<feature type="non-terminal residue" evidence="2">
    <location>
        <position position="1"/>
    </location>
</feature>